<reference evidence="2" key="1">
    <citation type="submission" date="2020-08" db="EMBL/GenBank/DDBJ databases">
        <title>Genome public.</title>
        <authorList>
            <person name="Liu C."/>
            <person name="Sun Q."/>
        </authorList>
    </citation>
    <scope>NUCLEOTIDE SEQUENCE</scope>
    <source>
        <strain evidence="2">BX5</strain>
    </source>
</reference>
<protein>
    <submittedName>
        <fullName evidence="2">Rod shape-determining protein MreD</fullName>
    </submittedName>
</protein>
<evidence type="ECO:0000256" key="1">
    <source>
        <dbReference type="SAM" id="Phobius"/>
    </source>
</evidence>
<name>A0A8J6J549_9FIRM</name>
<keyword evidence="1" id="KW-0472">Membrane</keyword>
<proteinExistence type="predicted"/>
<evidence type="ECO:0000313" key="2">
    <source>
        <dbReference type="EMBL" id="MBC5717771.1"/>
    </source>
</evidence>
<organism evidence="2 3">
    <name type="scientific">Flintibacter faecis</name>
    <dbReference type="NCBI Taxonomy" id="2763047"/>
    <lineage>
        <taxon>Bacteria</taxon>
        <taxon>Bacillati</taxon>
        <taxon>Bacillota</taxon>
        <taxon>Clostridia</taxon>
        <taxon>Eubacteriales</taxon>
        <taxon>Flintibacter</taxon>
    </lineage>
</organism>
<feature type="transmembrane region" description="Helical" evidence="1">
    <location>
        <begin position="74"/>
        <end position="98"/>
    </location>
</feature>
<accession>A0A8J6J549</accession>
<evidence type="ECO:0000313" key="3">
    <source>
        <dbReference type="Proteomes" id="UP000602260"/>
    </source>
</evidence>
<dbReference type="AlphaFoldDB" id="A0A8J6J549"/>
<keyword evidence="3" id="KW-1185">Reference proteome</keyword>
<feature type="transmembrane region" description="Helical" evidence="1">
    <location>
        <begin position="6"/>
        <end position="28"/>
    </location>
</feature>
<dbReference type="EMBL" id="JACOPN010000007">
    <property type="protein sequence ID" value="MBC5717771.1"/>
    <property type="molecule type" value="Genomic_DNA"/>
</dbReference>
<sequence length="170" mass="17718">MTRQDLIHKWAVYALALLPVWLLDSCILPRFPLFGITPMLLPLALTAVAVLEGSGAGGGFGLAVGLVWTLSYPLGWGGAVIGMTLAGAAIGSVSQYVLSQSLPGCMLCGAGLLAVLDGLRIAGALISDRGDLPALLEVAVPECLLSLAWMPLIYLLFRAVYRKVGGDKLA</sequence>
<feature type="transmembrane region" description="Helical" evidence="1">
    <location>
        <begin position="138"/>
        <end position="157"/>
    </location>
</feature>
<gene>
    <name evidence="2" type="ORF">H8S55_10615</name>
</gene>
<keyword evidence="1" id="KW-0812">Transmembrane</keyword>
<comment type="caution">
    <text evidence="2">The sequence shown here is derived from an EMBL/GenBank/DDBJ whole genome shotgun (WGS) entry which is preliminary data.</text>
</comment>
<feature type="transmembrane region" description="Helical" evidence="1">
    <location>
        <begin position="105"/>
        <end position="126"/>
    </location>
</feature>
<keyword evidence="1" id="KW-1133">Transmembrane helix</keyword>
<dbReference type="RefSeq" id="WP_147562619.1">
    <property type="nucleotide sequence ID" value="NZ_JACOPN010000007.1"/>
</dbReference>
<dbReference type="Proteomes" id="UP000602260">
    <property type="component" value="Unassembled WGS sequence"/>
</dbReference>